<evidence type="ECO:0000256" key="7">
    <source>
        <dbReference type="SAM" id="SignalP"/>
    </source>
</evidence>
<dbReference type="Gene3D" id="2.40.70.10">
    <property type="entry name" value="Acid Proteases"/>
    <property type="match status" value="2"/>
</dbReference>
<evidence type="ECO:0000256" key="3">
    <source>
        <dbReference type="PIRSR" id="PIRSR601461-1"/>
    </source>
</evidence>
<dbReference type="FunFam" id="2.40.70.10:FF:000008">
    <property type="entry name" value="Cathepsin D"/>
    <property type="match status" value="1"/>
</dbReference>
<dbReference type="GO" id="GO:0004190">
    <property type="term" value="F:aspartic-type endopeptidase activity"/>
    <property type="evidence" value="ECO:0007669"/>
    <property type="project" value="UniProtKB-KW"/>
</dbReference>
<keyword evidence="5" id="KW-0645">Protease</keyword>
<dbReference type="InterPro" id="IPR034164">
    <property type="entry name" value="Pepsin-like_dom"/>
</dbReference>
<reference evidence="10" key="2">
    <citation type="submission" date="2015-01" db="EMBL/GenBank/DDBJ databases">
        <title>Evolutionary Origins and Diversification of the Mycorrhizal Mutualists.</title>
        <authorList>
            <consortium name="DOE Joint Genome Institute"/>
            <consortium name="Mycorrhizal Genomics Consortium"/>
            <person name="Kohler A."/>
            <person name="Kuo A."/>
            <person name="Nagy L.G."/>
            <person name="Floudas D."/>
            <person name="Copeland A."/>
            <person name="Barry K.W."/>
            <person name="Cichocki N."/>
            <person name="Veneault-Fourrey C."/>
            <person name="LaButti K."/>
            <person name="Lindquist E.A."/>
            <person name="Lipzen A."/>
            <person name="Lundell T."/>
            <person name="Morin E."/>
            <person name="Murat C."/>
            <person name="Riley R."/>
            <person name="Ohm R."/>
            <person name="Sun H."/>
            <person name="Tunlid A."/>
            <person name="Henrissat B."/>
            <person name="Grigoriev I.V."/>
            <person name="Hibbett D.S."/>
            <person name="Martin F."/>
        </authorList>
    </citation>
    <scope>NUCLEOTIDE SEQUENCE [LARGE SCALE GENOMIC DNA]</scope>
    <source>
        <strain evidence="10">ATCC 200175</strain>
    </source>
</reference>
<dbReference type="CDD" id="cd05471">
    <property type="entry name" value="pepsin_like"/>
    <property type="match status" value="1"/>
</dbReference>
<feature type="active site" evidence="3">
    <location>
        <position position="201"/>
    </location>
</feature>
<evidence type="ECO:0000313" key="9">
    <source>
        <dbReference type="EMBL" id="KIJ05078.1"/>
    </source>
</evidence>
<dbReference type="AlphaFoldDB" id="A0A0C9T0S8"/>
<dbReference type="Pfam" id="PF00026">
    <property type="entry name" value="Asp"/>
    <property type="match status" value="1"/>
</dbReference>
<evidence type="ECO:0000256" key="4">
    <source>
        <dbReference type="PIRSR" id="PIRSR601461-2"/>
    </source>
</evidence>
<evidence type="ECO:0000256" key="5">
    <source>
        <dbReference type="RuleBase" id="RU000454"/>
    </source>
</evidence>
<dbReference type="OrthoDB" id="15189at2759"/>
<dbReference type="HOGENOM" id="CLU_013253_1_4_1"/>
<keyword evidence="4" id="KW-1015">Disulfide bond</keyword>
<evidence type="ECO:0000256" key="6">
    <source>
        <dbReference type="SAM" id="MobiDB-lite"/>
    </source>
</evidence>
<dbReference type="EMBL" id="KN821265">
    <property type="protein sequence ID" value="KIJ05078.1"/>
    <property type="molecule type" value="Genomic_DNA"/>
</dbReference>
<protein>
    <recommendedName>
        <fullName evidence="8">Peptidase A1 domain-containing protein</fullName>
    </recommendedName>
</protein>
<evidence type="ECO:0000256" key="2">
    <source>
        <dbReference type="ARBA" id="ARBA00022750"/>
    </source>
</evidence>
<dbReference type="GO" id="GO:0006508">
    <property type="term" value="P:proteolysis"/>
    <property type="evidence" value="ECO:0007669"/>
    <property type="project" value="UniProtKB-KW"/>
</dbReference>
<feature type="region of interest" description="Disordered" evidence="6">
    <location>
        <begin position="140"/>
        <end position="165"/>
    </location>
</feature>
<feature type="signal peptide" evidence="7">
    <location>
        <begin position="1"/>
        <end position="23"/>
    </location>
</feature>
<dbReference type="Proteomes" id="UP000053647">
    <property type="component" value="Unassembled WGS sequence"/>
</dbReference>
<dbReference type="PROSITE" id="PS00141">
    <property type="entry name" value="ASP_PROTEASE"/>
    <property type="match status" value="2"/>
</dbReference>
<dbReference type="SUPFAM" id="SSF50630">
    <property type="entry name" value="Acid proteases"/>
    <property type="match status" value="1"/>
</dbReference>
<feature type="domain" description="Peptidase A1" evidence="8">
    <location>
        <begin position="183"/>
        <end position="502"/>
    </location>
</feature>
<evidence type="ECO:0000256" key="1">
    <source>
        <dbReference type="ARBA" id="ARBA00007447"/>
    </source>
</evidence>
<feature type="active site" evidence="3">
    <location>
        <position position="392"/>
    </location>
</feature>
<proteinExistence type="inferred from homology"/>
<dbReference type="InterPro" id="IPR001969">
    <property type="entry name" value="Aspartic_peptidase_AS"/>
</dbReference>
<dbReference type="PRINTS" id="PR00792">
    <property type="entry name" value="PEPSIN"/>
</dbReference>
<keyword evidence="7" id="KW-0732">Signal</keyword>
<name>A0A0C9T0S8_PAXIN</name>
<gene>
    <name evidence="9" type="ORF">PAXINDRAFT_103915</name>
</gene>
<keyword evidence="5" id="KW-0378">Hydrolase</keyword>
<dbReference type="InterPro" id="IPR001461">
    <property type="entry name" value="Aspartic_peptidase_A1"/>
</dbReference>
<keyword evidence="2 5" id="KW-0064">Aspartyl protease</keyword>
<accession>A0A0C9T0S8</accession>
<keyword evidence="10" id="KW-1185">Reference proteome</keyword>
<dbReference type="PROSITE" id="PS51767">
    <property type="entry name" value="PEPTIDASE_A1"/>
    <property type="match status" value="1"/>
</dbReference>
<evidence type="ECO:0000313" key="10">
    <source>
        <dbReference type="Proteomes" id="UP000053647"/>
    </source>
</evidence>
<feature type="disulfide bond" evidence="4">
    <location>
        <begin position="430"/>
        <end position="466"/>
    </location>
</feature>
<comment type="similarity">
    <text evidence="1 5">Belongs to the peptidase A1 family.</text>
</comment>
<dbReference type="PANTHER" id="PTHR47966:SF57">
    <property type="entry name" value="PEPTIDASE A1 DOMAIN-CONTAINING PROTEIN"/>
    <property type="match status" value="1"/>
</dbReference>
<feature type="disulfide bond" evidence="4">
    <location>
        <begin position="214"/>
        <end position="218"/>
    </location>
</feature>
<dbReference type="InterPro" id="IPR021109">
    <property type="entry name" value="Peptidase_aspartic_dom_sf"/>
</dbReference>
<sequence length="505" mass="53276">MRLTPTFALLFAILSFSPSPILTFASETSNNENTIRVPLERKWVITHPPPGPSPNGNLASRTDSATSCVNKQFLKSHVQRIAEKYHSTLAAYELNTGSPHPLSQVGSELGEGFLDNLTPGSHVSTLPAFKMAKRRRSDVDTTFDAPSTPNAPLGGAPPVSEVVQRRHTKRDDISLAEVNSNMWMGTITVGTPPQSFTVDFDTGSSDLILPAQSCDSTCDGHTRYDPTQSSSSTNMSTTFSMAYGDGSNVAGTQYADNVYMGGYEAVNQTLGAATTYSSSLQFPSFLPDGLLGMGFPTISVLRASPVFQTMVSSNALMQAVFGFALSSEAGKSELTIGGTNTNMYQESTLAYIPVSLAAYWQIPLAGVMRGGLNGAPDVVVANKTSYAQAIIDTGTTLIVTSDSIAQQFYANVTGAKLDTDIGGGVWSVPCDTIGSLAPTFTFGSSNFTVSASTFNLGPTSNGSTDCIAGLAGGGSSWWIIGDVFLQNVYTVFDVANTRVGFADLA</sequence>
<organism evidence="9 10">
    <name type="scientific">Paxillus involutus ATCC 200175</name>
    <dbReference type="NCBI Taxonomy" id="664439"/>
    <lineage>
        <taxon>Eukaryota</taxon>
        <taxon>Fungi</taxon>
        <taxon>Dikarya</taxon>
        <taxon>Basidiomycota</taxon>
        <taxon>Agaricomycotina</taxon>
        <taxon>Agaricomycetes</taxon>
        <taxon>Agaricomycetidae</taxon>
        <taxon>Boletales</taxon>
        <taxon>Paxilineae</taxon>
        <taxon>Paxillaceae</taxon>
        <taxon>Paxillus</taxon>
    </lineage>
</organism>
<reference evidence="9 10" key="1">
    <citation type="submission" date="2014-06" db="EMBL/GenBank/DDBJ databases">
        <authorList>
            <consortium name="DOE Joint Genome Institute"/>
            <person name="Kuo A."/>
            <person name="Kohler A."/>
            <person name="Nagy L.G."/>
            <person name="Floudas D."/>
            <person name="Copeland A."/>
            <person name="Barry K.W."/>
            <person name="Cichocki N."/>
            <person name="Veneault-Fourrey C."/>
            <person name="LaButti K."/>
            <person name="Lindquist E.A."/>
            <person name="Lipzen A."/>
            <person name="Lundell T."/>
            <person name="Morin E."/>
            <person name="Murat C."/>
            <person name="Sun H."/>
            <person name="Tunlid A."/>
            <person name="Henrissat B."/>
            <person name="Grigoriev I.V."/>
            <person name="Hibbett D.S."/>
            <person name="Martin F."/>
            <person name="Nordberg H.P."/>
            <person name="Cantor M.N."/>
            <person name="Hua S.X."/>
        </authorList>
    </citation>
    <scope>NUCLEOTIDE SEQUENCE [LARGE SCALE GENOMIC DNA]</scope>
    <source>
        <strain evidence="9 10">ATCC 200175</strain>
    </source>
</reference>
<dbReference type="InterPro" id="IPR033121">
    <property type="entry name" value="PEPTIDASE_A1"/>
</dbReference>
<dbReference type="PANTHER" id="PTHR47966">
    <property type="entry name" value="BETA-SITE APP-CLEAVING ENZYME, ISOFORM A-RELATED"/>
    <property type="match status" value="1"/>
</dbReference>
<feature type="chain" id="PRO_5002203387" description="Peptidase A1 domain-containing protein" evidence="7">
    <location>
        <begin position="24"/>
        <end position="505"/>
    </location>
</feature>
<evidence type="ECO:0000259" key="8">
    <source>
        <dbReference type="PROSITE" id="PS51767"/>
    </source>
</evidence>